<protein>
    <recommendedName>
        <fullName evidence="5">Iron-binding zinc finger CDGSH type domain-containing protein</fullName>
    </recommendedName>
</protein>
<dbReference type="Gene3D" id="3.40.5.90">
    <property type="entry name" value="CDGSH iron-sulfur domain, mitoNEET-type"/>
    <property type="match status" value="1"/>
</dbReference>
<accession>A0A382CU61</accession>
<dbReference type="GO" id="GO:0051537">
    <property type="term" value="F:2 iron, 2 sulfur cluster binding"/>
    <property type="evidence" value="ECO:0007669"/>
    <property type="project" value="UniProtKB-KW"/>
</dbReference>
<organism evidence="6">
    <name type="scientific">marine metagenome</name>
    <dbReference type="NCBI Taxonomy" id="408172"/>
    <lineage>
        <taxon>unclassified sequences</taxon>
        <taxon>metagenomes</taxon>
        <taxon>ecological metagenomes</taxon>
    </lineage>
</organism>
<dbReference type="SMART" id="SM00704">
    <property type="entry name" value="ZnF_CDGSH"/>
    <property type="match status" value="1"/>
</dbReference>
<evidence type="ECO:0000256" key="1">
    <source>
        <dbReference type="ARBA" id="ARBA00022714"/>
    </source>
</evidence>
<evidence type="ECO:0000256" key="2">
    <source>
        <dbReference type="ARBA" id="ARBA00022723"/>
    </source>
</evidence>
<name>A0A382CU61_9ZZZZ</name>
<evidence type="ECO:0000256" key="3">
    <source>
        <dbReference type="ARBA" id="ARBA00023004"/>
    </source>
</evidence>
<dbReference type="GO" id="GO:0046872">
    <property type="term" value="F:metal ion binding"/>
    <property type="evidence" value="ECO:0007669"/>
    <property type="project" value="UniProtKB-KW"/>
</dbReference>
<feature type="domain" description="Iron-binding zinc finger CDGSH type" evidence="5">
    <location>
        <begin position="15"/>
        <end position="62"/>
    </location>
</feature>
<dbReference type="Pfam" id="PF09360">
    <property type="entry name" value="zf-CDGSH"/>
    <property type="match status" value="1"/>
</dbReference>
<keyword evidence="4" id="KW-0411">Iron-sulfur</keyword>
<evidence type="ECO:0000256" key="4">
    <source>
        <dbReference type="ARBA" id="ARBA00023014"/>
    </source>
</evidence>
<proteinExistence type="predicted"/>
<dbReference type="InterPro" id="IPR018967">
    <property type="entry name" value="FeS-contain_CDGSH-typ"/>
</dbReference>
<gene>
    <name evidence="6" type="ORF">METZ01_LOCUS181935</name>
</gene>
<evidence type="ECO:0000259" key="5">
    <source>
        <dbReference type="SMART" id="SM00704"/>
    </source>
</evidence>
<dbReference type="InterPro" id="IPR042216">
    <property type="entry name" value="MitoNEET_CISD"/>
</dbReference>
<keyword evidence="1" id="KW-0001">2Fe-2S</keyword>
<dbReference type="GO" id="GO:0005737">
    <property type="term" value="C:cytoplasm"/>
    <property type="evidence" value="ECO:0007669"/>
    <property type="project" value="UniProtKB-ARBA"/>
</dbReference>
<reference evidence="6" key="1">
    <citation type="submission" date="2018-05" db="EMBL/GenBank/DDBJ databases">
        <authorList>
            <person name="Lanie J.A."/>
            <person name="Ng W.-L."/>
            <person name="Kazmierczak K.M."/>
            <person name="Andrzejewski T.M."/>
            <person name="Davidsen T.M."/>
            <person name="Wayne K.J."/>
            <person name="Tettelin H."/>
            <person name="Glass J.I."/>
            <person name="Rusch D."/>
            <person name="Podicherti R."/>
            <person name="Tsui H.-C.T."/>
            <person name="Winkler M.E."/>
        </authorList>
    </citation>
    <scope>NUCLEOTIDE SEQUENCE</scope>
</reference>
<sequence>MANPRITILKNGPLKVEGGVELEDHDGTSLETPSSKAYHLCRCGASEKKPFCDGRHKHCDFDGTLS</sequence>
<keyword evidence="2" id="KW-0479">Metal-binding</keyword>
<evidence type="ECO:0000313" key="6">
    <source>
        <dbReference type="EMBL" id="SVB29081.1"/>
    </source>
</evidence>
<dbReference type="EMBL" id="UINC01035915">
    <property type="protein sequence ID" value="SVB29081.1"/>
    <property type="molecule type" value="Genomic_DNA"/>
</dbReference>
<keyword evidence="3" id="KW-0408">Iron</keyword>
<dbReference type="AlphaFoldDB" id="A0A382CU61"/>